<feature type="compositionally biased region" description="Gly residues" evidence="1">
    <location>
        <begin position="32"/>
        <end position="43"/>
    </location>
</feature>
<dbReference type="EMBL" id="BK016044">
    <property type="protein sequence ID" value="DAF91068.1"/>
    <property type="molecule type" value="Genomic_DNA"/>
</dbReference>
<protein>
    <submittedName>
        <fullName evidence="2">Uncharacterized protein</fullName>
    </submittedName>
</protein>
<feature type="region of interest" description="Disordered" evidence="1">
    <location>
        <begin position="1"/>
        <end position="51"/>
    </location>
</feature>
<proteinExistence type="predicted"/>
<accession>A0A8S5U9D7</accession>
<evidence type="ECO:0000256" key="1">
    <source>
        <dbReference type="SAM" id="MobiDB-lite"/>
    </source>
</evidence>
<name>A0A8S5U9D7_9CAUD</name>
<organism evidence="2">
    <name type="scientific">Siphoviridae sp. ct7aK2</name>
    <dbReference type="NCBI Taxonomy" id="2825351"/>
    <lineage>
        <taxon>Viruses</taxon>
        <taxon>Duplodnaviria</taxon>
        <taxon>Heunggongvirae</taxon>
        <taxon>Uroviricota</taxon>
        <taxon>Caudoviricetes</taxon>
    </lineage>
</organism>
<reference evidence="2" key="1">
    <citation type="journal article" date="2021" name="Proc. Natl. Acad. Sci. U.S.A.">
        <title>A Catalog of Tens of Thousands of Viruses from Human Metagenomes Reveals Hidden Associations with Chronic Diseases.</title>
        <authorList>
            <person name="Tisza M.J."/>
            <person name="Buck C.B."/>
        </authorList>
    </citation>
    <scope>NUCLEOTIDE SEQUENCE</scope>
    <source>
        <strain evidence="2">Ct7aK2</strain>
    </source>
</reference>
<evidence type="ECO:0000313" key="2">
    <source>
        <dbReference type="EMBL" id="DAF91068.1"/>
    </source>
</evidence>
<sequence>MSSITHRGLRKTSLPRTGRELDAVAGGVVTSSGGGVSSGGGTPGSVTDHSQLTGVTSTADKYSDSAKDIHLTAGAAKDLERLSSLEIIESTQLGLILPTDKNLYSAYSTDIRIDEELEDFLEELDNRYLRKDMNDTGYGFYEWEAGWMTQAPVRSAEYNIGWEVENPTGWYVSETGSAWYTSLNVRGPILSNNVIGSPYYASGWTGYGSQWDMVNHRLETDYISVRKELRAYALDVFRIYGTNGDLAVSTTNKIDRVEDMGSVWRCHINDYDGEMYMNMRIDDVVKCQTWEKLSGRYYMARVTNIDEKWFELSKTLLDGTTTPAPGDVLVRWSNLTNNDRKGLLYLSASDSYAPYSDVRFGDWNATVGTIKVRSGRLDGINDPLFPELYGAHNNFGLYTCNFYGTGELILRSTGESVSRTFEVLKDSIKMGLDEVRYELQVSQGNVLVNPAFQDGISSWEVTNVYYPWVINNNLLQSNYKPFINFVSGALVVTDEVINRPVLQVSDATVIQRNALFTTKTPGKYSLRFTYRSLLPFGSLEIGVPGSQLNIKVNLSDNATYQKGEIVGDWDGTGDFTIKVNGVVNISDISFVDDKLANAINEVKVYYDTKLTFYAEKAVMNSFREEYDEFNRVVKKDYATQTWAYNMVNTEVGTIVDGKLTNYSTLSQTSTAINAAVRDLNLGQYATTSWTSNQIRNAVGNIDMSEYATQKWTSSQIESSVKNLVSKSTFDQTAEGFSFSIDNLKTDVNATKFITGAFYGFDSNSMRLNRRIEMGTGGQNNFTCVSGISPDTSAAAFWCGSTWGNQLNAKIKLNHDGSGWVASKNIMWDVAGNVQILGSLKTFSNGALCKITGTQMGLYNNDNIRVSITSNIGGKGMQGIEMHNMDDFTSTNGNVLLLSSSDLRFGKISKSSYSTQGDFSIYETVRGKYTISSLWPSINEVSSGALYKDSSGYLRVK</sequence>